<evidence type="ECO:0000259" key="4">
    <source>
        <dbReference type="Pfam" id="PF00266"/>
    </source>
</evidence>
<reference evidence="5 6" key="1">
    <citation type="submission" date="2016-10" db="EMBL/GenBank/DDBJ databases">
        <authorList>
            <person name="de Groot N.N."/>
        </authorList>
    </citation>
    <scope>NUCLEOTIDE SEQUENCE [LARGE SCALE GENOMIC DNA]</scope>
    <source>
        <strain evidence="5 6">CGMCC 4.5598</strain>
    </source>
</reference>
<organism evidence="5 6">
    <name type="scientific">Nonomuraea wenchangensis</name>
    <dbReference type="NCBI Taxonomy" id="568860"/>
    <lineage>
        <taxon>Bacteria</taxon>
        <taxon>Bacillati</taxon>
        <taxon>Actinomycetota</taxon>
        <taxon>Actinomycetes</taxon>
        <taxon>Streptosporangiales</taxon>
        <taxon>Streptosporangiaceae</taxon>
        <taxon>Nonomuraea</taxon>
    </lineage>
</organism>
<proteinExistence type="inferred from homology"/>
<dbReference type="RefSeq" id="WP_218156037.1">
    <property type="nucleotide sequence ID" value="NZ_FOHX01000013.1"/>
</dbReference>
<comment type="catalytic activity">
    <reaction evidence="3">
        <text>(sulfur carrier)-H + L-cysteine = (sulfur carrier)-SH + L-alanine</text>
        <dbReference type="Rhea" id="RHEA:43892"/>
        <dbReference type="Rhea" id="RHEA-COMP:14737"/>
        <dbReference type="Rhea" id="RHEA-COMP:14739"/>
        <dbReference type="ChEBI" id="CHEBI:29917"/>
        <dbReference type="ChEBI" id="CHEBI:35235"/>
        <dbReference type="ChEBI" id="CHEBI:57972"/>
        <dbReference type="ChEBI" id="CHEBI:64428"/>
        <dbReference type="EC" id="2.8.1.7"/>
    </reaction>
</comment>
<evidence type="ECO:0000313" key="5">
    <source>
        <dbReference type="EMBL" id="SEU36363.1"/>
    </source>
</evidence>
<evidence type="ECO:0000256" key="1">
    <source>
        <dbReference type="ARBA" id="ARBA00001933"/>
    </source>
</evidence>
<dbReference type="GO" id="GO:0031071">
    <property type="term" value="F:cysteine desulfurase activity"/>
    <property type="evidence" value="ECO:0007669"/>
    <property type="project" value="UniProtKB-EC"/>
</dbReference>
<gene>
    <name evidence="5" type="ORF">SAMN05421811_113199</name>
</gene>
<dbReference type="AlphaFoldDB" id="A0A1I0L8M5"/>
<dbReference type="InterPro" id="IPR000192">
    <property type="entry name" value="Aminotrans_V_dom"/>
</dbReference>
<evidence type="ECO:0000256" key="2">
    <source>
        <dbReference type="ARBA" id="ARBA00006490"/>
    </source>
</evidence>
<feature type="domain" description="Aminotransferase class V" evidence="4">
    <location>
        <begin position="6"/>
        <end position="119"/>
    </location>
</feature>
<dbReference type="InterPro" id="IPR015421">
    <property type="entry name" value="PyrdxlP-dep_Trfase_major"/>
</dbReference>
<comment type="similarity">
    <text evidence="2">Belongs to the class-V pyridoxal-phosphate-dependent aminotransferase family. NifS/IscS subfamily.</text>
</comment>
<dbReference type="Gene3D" id="3.40.640.10">
    <property type="entry name" value="Type I PLP-dependent aspartate aminotransferase-like (Major domain)"/>
    <property type="match status" value="1"/>
</dbReference>
<evidence type="ECO:0000313" key="6">
    <source>
        <dbReference type="Proteomes" id="UP000199361"/>
    </source>
</evidence>
<protein>
    <submittedName>
        <fullName evidence="5">Cysteine desulfurase</fullName>
    </submittedName>
</protein>
<dbReference type="SUPFAM" id="SSF53383">
    <property type="entry name" value="PLP-dependent transferases"/>
    <property type="match status" value="1"/>
</dbReference>
<keyword evidence="6" id="KW-1185">Reference proteome</keyword>
<dbReference type="EMBL" id="FOHX01000013">
    <property type="protein sequence ID" value="SEU36363.1"/>
    <property type="molecule type" value="Genomic_DNA"/>
</dbReference>
<dbReference type="Pfam" id="PF00266">
    <property type="entry name" value="Aminotran_5"/>
    <property type="match status" value="1"/>
</dbReference>
<comment type="cofactor">
    <cofactor evidence="1">
        <name>pyridoxal 5'-phosphate</name>
        <dbReference type="ChEBI" id="CHEBI:597326"/>
    </cofactor>
</comment>
<dbReference type="STRING" id="568860.SAMN05421811_113199"/>
<evidence type="ECO:0000256" key="3">
    <source>
        <dbReference type="ARBA" id="ARBA00050776"/>
    </source>
</evidence>
<dbReference type="Proteomes" id="UP000199361">
    <property type="component" value="Unassembled WGS sequence"/>
</dbReference>
<dbReference type="InterPro" id="IPR015424">
    <property type="entry name" value="PyrdxlP-dep_Trfase"/>
</dbReference>
<dbReference type="PANTHER" id="PTHR11601">
    <property type="entry name" value="CYSTEINE DESULFURYLASE FAMILY MEMBER"/>
    <property type="match status" value="1"/>
</dbReference>
<name>A0A1I0L8M5_9ACTN</name>
<accession>A0A1I0L8M5</accession>
<dbReference type="PANTHER" id="PTHR11601:SF34">
    <property type="entry name" value="CYSTEINE DESULFURASE"/>
    <property type="match status" value="1"/>
</dbReference>
<sequence length="166" mass="17132">MTRAPVDPAALAAALEEETVPVSVMAANNETGALQPLSDLAALAHEHGALPHCHAAQAVGKITVDVEALGVDLLTVVGHKMYAPKGIAALYVCDGVKPEPVVHGGGQERGLRRHSTRIRDLAEVLHAARPVPARPFRVAGRRGGARDQAGPGSCLGVRFLGGGQPT</sequence>